<keyword evidence="1" id="KW-0472">Membrane</keyword>
<proteinExistence type="predicted"/>
<sequence length="786" mass="90353">MIPPNQIKISLITAPEFNLEYLWWLTILFFVLSVIYFVGVFIIRNKITSNNSRTKNKKVEFSPMINEFLFYEDSNTKEEKMNYLNLKVQIRELIKNNFDRDVLTEVLLDLRKDLSGQSQTVLIDLYKDLGLHHNAYEKLGSRKWQVVSSGILELTTMEVDESYGLLIKFINHKQSTIRKQAEIAVVNLKEEGIKYFLDNTKFKIAEWQQLKLLDVLRHKPNYSPPQFGLWLTSTNIHVVLFSLRLIKYYSQNDAEQSIITLLKHKNRDIQAEAIECIKDFHFVNALKTLKLVYSKASHDIKIAILDAIGELGTKAEISFLENLHLTERNFNIKSKVIGTLNKIDPERVLPTKNISKPDFYDVICDDALQEEDLSIIDNHEDIILEDKNADVSTEVDVETTTTEDITVISPTVEENVALNDIEEATVEELIQKDETALDVDEIKKVKSLEDIDLSFLPHIKDEEALEEIKENETVVDSEQVQELEEEEQEVLKEEEELTFSFLPYVVEEDVIQQVTTSYKDDDFQPLFELDDESMEDTQEQSSINPLNNISTNINNGLDWSTLNSEKIEQNKVDINTADSAEPLISFENDNISFTANFMPQEELDAMVLLENISELGDCRELILLYQIIEENSSEVVIERANELIQKFSYQSPRPNELFSDDNDLAESVFTDIYNLADYETKLMLIGEIKKVGDEKEIDLLNNVIQTESKTLVKKATEALAHIKSQLAVVTDHSIIASDEDSIFNVGFELEFNRPTEHKRSVSNENGSTLFDQLCSMSNSLYRKKNG</sequence>
<keyword evidence="1" id="KW-1133">Transmembrane helix</keyword>
<dbReference type="InterPro" id="IPR016024">
    <property type="entry name" value="ARM-type_fold"/>
</dbReference>
<accession>A0A4R7D3X9</accession>
<keyword evidence="3" id="KW-1185">Reference proteome</keyword>
<keyword evidence="1" id="KW-0812">Transmembrane</keyword>
<dbReference type="InterPro" id="IPR011989">
    <property type="entry name" value="ARM-like"/>
</dbReference>
<dbReference type="EMBL" id="SNZW01000014">
    <property type="protein sequence ID" value="TDS15022.1"/>
    <property type="molecule type" value="Genomic_DNA"/>
</dbReference>
<evidence type="ECO:0000313" key="2">
    <source>
        <dbReference type="EMBL" id="TDS15022.1"/>
    </source>
</evidence>
<gene>
    <name evidence="2" type="ORF">DFQ03_1656</name>
</gene>
<evidence type="ECO:0000256" key="1">
    <source>
        <dbReference type="SAM" id="Phobius"/>
    </source>
</evidence>
<dbReference type="SUPFAM" id="SSF48371">
    <property type="entry name" value="ARM repeat"/>
    <property type="match status" value="1"/>
</dbReference>
<organism evidence="2 3">
    <name type="scientific">Maribacter caenipelagi</name>
    <dbReference type="NCBI Taxonomy" id="1447781"/>
    <lineage>
        <taxon>Bacteria</taxon>
        <taxon>Pseudomonadati</taxon>
        <taxon>Bacteroidota</taxon>
        <taxon>Flavobacteriia</taxon>
        <taxon>Flavobacteriales</taxon>
        <taxon>Flavobacteriaceae</taxon>
        <taxon>Maribacter</taxon>
    </lineage>
</organism>
<reference evidence="2 3" key="1">
    <citation type="submission" date="2019-03" db="EMBL/GenBank/DDBJ databases">
        <title>Genomic Encyclopedia of Type Strains, Phase III (KMG-III): the genomes of soil and plant-associated and newly described type strains.</title>
        <authorList>
            <person name="Whitman W."/>
        </authorList>
    </citation>
    <scope>NUCLEOTIDE SEQUENCE [LARGE SCALE GENOMIC DNA]</scope>
    <source>
        <strain evidence="2 3">CECT 8455</strain>
    </source>
</reference>
<comment type="caution">
    <text evidence="2">The sequence shown here is derived from an EMBL/GenBank/DDBJ whole genome shotgun (WGS) entry which is preliminary data.</text>
</comment>
<dbReference type="Proteomes" id="UP000295274">
    <property type="component" value="Unassembled WGS sequence"/>
</dbReference>
<evidence type="ECO:0008006" key="4">
    <source>
        <dbReference type="Google" id="ProtNLM"/>
    </source>
</evidence>
<dbReference type="AlphaFoldDB" id="A0A4R7D3X9"/>
<dbReference type="Gene3D" id="1.25.10.10">
    <property type="entry name" value="Leucine-rich Repeat Variant"/>
    <property type="match status" value="1"/>
</dbReference>
<name>A0A4R7D3X9_9FLAO</name>
<evidence type="ECO:0000313" key="3">
    <source>
        <dbReference type="Proteomes" id="UP000295274"/>
    </source>
</evidence>
<feature type="transmembrane region" description="Helical" evidence="1">
    <location>
        <begin position="21"/>
        <end position="43"/>
    </location>
</feature>
<protein>
    <recommendedName>
        <fullName evidence="4">HEAT repeat protein</fullName>
    </recommendedName>
</protein>